<accession>A0A9W3PCM2</accession>
<dbReference type="EMBL" id="CP003775">
    <property type="protein sequence ID" value="AFQ51810.1"/>
    <property type="molecule type" value="Genomic_DNA"/>
</dbReference>
<name>A0A9W3PCM2_BURCE</name>
<dbReference type="Proteomes" id="UP000032866">
    <property type="component" value="Chromosome 2"/>
</dbReference>
<sequence length="62" mass="6628">MSPAFIARLGTDGYTFANAGTCAFTSSDSKFTNTRKGDGKTKIAPGSRFYDHAGLKRCDGYP</sequence>
<evidence type="ECO:0000313" key="2">
    <source>
        <dbReference type="Proteomes" id="UP000032866"/>
    </source>
</evidence>
<organism evidence="1 2">
    <name type="scientific">Burkholderia cepacia GG4</name>
    <dbReference type="NCBI Taxonomy" id="1009846"/>
    <lineage>
        <taxon>Bacteria</taxon>
        <taxon>Pseudomonadati</taxon>
        <taxon>Pseudomonadota</taxon>
        <taxon>Betaproteobacteria</taxon>
        <taxon>Burkholderiales</taxon>
        <taxon>Burkholderiaceae</taxon>
        <taxon>Burkholderia</taxon>
        <taxon>Burkholderia cepacia complex</taxon>
    </lineage>
</organism>
<dbReference type="GO" id="GO:0003993">
    <property type="term" value="F:acid phosphatase activity"/>
    <property type="evidence" value="ECO:0007669"/>
    <property type="project" value="UniProtKB-EC"/>
</dbReference>
<evidence type="ECO:0000313" key="1">
    <source>
        <dbReference type="EMBL" id="AFQ51810.1"/>
    </source>
</evidence>
<reference evidence="1 2" key="1">
    <citation type="journal article" date="2012" name="J. Bacteriol.">
        <title>Complete Genome Sequence of Burkholderia sp. Strain GG4, a Betaproteobacterium That Reduces 3-Oxo-N-Acylhomoserine Lactones and Produces Different N-Acylhomoserine Lactones.</title>
        <authorList>
            <person name="Hong K.W."/>
            <person name="Koh C.L."/>
            <person name="Sam C.K."/>
            <person name="Yin W.F."/>
            <person name="Chan K.G."/>
        </authorList>
    </citation>
    <scope>NUCLEOTIDE SEQUENCE [LARGE SCALE GENOMIC DNA]</scope>
    <source>
        <strain evidence="1 2">GG4</strain>
    </source>
</reference>
<dbReference type="KEGG" id="bct:GEM_5426"/>
<proteinExistence type="predicted"/>
<dbReference type="EC" id="3.1.3.2" evidence="1"/>
<gene>
    <name evidence="1" type="ORF">GEM_5426</name>
</gene>
<dbReference type="AlphaFoldDB" id="A0A9W3PCM2"/>
<protein>
    <submittedName>
        <fullName evidence="1">Lipoprotein</fullName>
        <ecNumber evidence="1">3.1.3.2</ecNumber>
    </submittedName>
</protein>
<keyword evidence="1" id="KW-0449">Lipoprotein</keyword>
<keyword evidence="1" id="KW-0378">Hydrolase</keyword>